<dbReference type="AlphaFoldDB" id="A0A2T7NZ59"/>
<proteinExistence type="predicted"/>
<reference evidence="1 2" key="1">
    <citation type="submission" date="2018-04" db="EMBL/GenBank/DDBJ databases">
        <title>The genome of golden apple snail Pomacea canaliculata provides insight into stress tolerance and invasive adaptation.</title>
        <authorList>
            <person name="Liu C."/>
            <person name="Liu B."/>
            <person name="Ren Y."/>
            <person name="Zhang Y."/>
            <person name="Wang H."/>
            <person name="Li S."/>
            <person name="Jiang F."/>
            <person name="Yin L."/>
            <person name="Zhang G."/>
            <person name="Qian W."/>
            <person name="Fan W."/>
        </authorList>
    </citation>
    <scope>NUCLEOTIDE SEQUENCE [LARGE SCALE GENOMIC DNA]</scope>
    <source>
        <strain evidence="1">SZHN2017</strain>
        <tissue evidence="1">Muscle</tissue>
    </source>
</reference>
<dbReference type="Proteomes" id="UP000245119">
    <property type="component" value="Linkage Group LG8"/>
</dbReference>
<sequence>MERGKGLSGSASSIDVADSLRQMPRLYCFTEIFSSTRVEVPNKSIFDAVLNKSTTDAVLNKSTTDAVLNKSTTDAVLNKSTTDAVLNKSTTDAVLNKSTTDAVSRDEFFQMTATIGRNLTFF</sequence>
<name>A0A2T7NZ59_POMCA</name>
<evidence type="ECO:0000313" key="2">
    <source>
        <dbReference type="Proteomes" id="UP000245119"/>
    </source>
</evidence>
<dbReference type="EMBL" id="PZQS01000008">
    <property type="protein sequence ID" value="PVD26446.1"/>
    <property type="molecule type" value="Genomic_DNA"/>
</dbReference>
<keyword evidence="2" id="KW-1185">Reference proteome</keyword>
<accession>A0A2T7NZ59</accession>
<comment type="caution">
    <text evidence="1">The sequence shown here is derived from an EMBL/GenBank/DDBJ whole genome shotgun (WGS) entry which is preliminary data.</text>
</comment>
<organism evidence="1 2">
    <name type="scientific">Pomacea canaliculata</name>
    <name type="common">Golden apple snail</name>
    <dbReference type="NCBI Taxonomy" id="400727"/>
    <lineage>
        <taxon>Eukaryota</taxon>
        <taxon>Metazoa</taxon>
        <taxon>Spiralia</taxon>
        <taxon>Lophotrochozoa</taxon>
        <taxon>Mollusca</taxon>
        <taxon>Gastropoda</taxon>
        <taxon>Caenogastropoda</taxon>
        <taxon>Architaenioglossa</taxon>
        <taxon>Ampullarioidea</taxon>
        <taxon>Ampullariidae</taxon>
        <taxon>Pomacea</taxon>
    </lineage>
</organism>
<gene>
    <name evidence="1" type="ORF">C0Q70_14123</name>
</gene>
<protein>
    <submittedName>
        <fullName evidence="1">Uncharacterized protein</fullName>
    </submittedName>
</protein>
<evidence type="ECO:0000313" key="1">
    <source>
        <dbReference type="EMBL" id="PVD26446.1"/>
    </source>
</evidence>